<dbReference type="GO" id="GO:0016020">
    <property type="term" value="C:membrane"/>
    <property type="evidence" value="ECO:0007669"/>
    <property type="project" value="InterPro"/>
</dbReference>
<keyword evidence="8" id="KW-1133">Transmembrane helix</keyword>
<keyword evidence="4" id="KW-0411">Iron-sulfur</keyword>
<keyword evidence="5" id="KW-1015">Disulfide bond</keyword>
<dbReference type="PANTHER" id="PTHR21496:SF0">
    <property type="entry name" value="RIESKE DOMAIN-CONTAINING PROTEIN"/>
    <property type="match status" value="1"/>
</dbReference>
<dbReference type="InterPro" id="IPR019251">
    <property type="entry name" value="DUF2231_TM"/>
</dbReference>
<dbReference type="EMBL" id="MWQA01000001">
    <property type="protein sequence ID" value="ORC09585.1"/>
    <property type="molecule type" value="Genomic_DNA"/>
</dbReference>
<organism evidence="10 11">
    <name type="scientific">Mycobacterium persicum</name>
    <dbReference type="NCBI Taxonomy" id="1487726"/>
    <lineage>
        <taxon>Bacteria</taxon>
        <taxon>Bacillati</taxon>
        <taxon>Actinomycetota</taxon>
        <taxon>Actinomycetes</taxon>
        <taxon>Mycobacteriales</taxon>
        <taxon>Mycobacteriaceae</taxon>
        <taxon>Mycobacterium</taxon>
    </lineage>
</organism>
<dbReference type="GO" id="GO:0051537">
    <property type="term" value="F:2 iron, 2 sulfur cluster binding"/>
    <property type="evidence" value="ECO:0007669"/>
    <property type="project" value="UniProtKB-KW"/>
</dbReference>
<feature type="transmembrane region" description="Helical" evidence="8">
    <location>
        <begin position="266"/>
        <end position="285"/>
    </location>
</feature>
<evidence type="ECO:0000313" key="11">
    <source>
        <dbReference type="Proteomes" id="UP000192335"/>
    </source>
</evidence>
<keyword evidence="1" id="KW-0001">2Fe-2S</keyword>
<dbReference type="GO" id="GO:0004497">
    <property type="term" value="F:monooxygenase activity"/>
    <property type="evidence" value="ECO:0007669"/>
    <property type="project" value="UniProtKB-ARBA"/>
</dbReference>
<protein>
    <recommendedName>
        <fullName evidence="9">Rieske domain-containing protein</fullName>
    </recommendedName>
</protein>
<dbReference type="InterPro" id="IPR017941">
    <property type="entry name" value="Rieske_2Fe-2S"/>
</dbReference>
<evidence type="ECO:0000256" key="7">
    <source>
        <dbReference type="ARBA" id="ARBA00038001"/>
    </source>
</evidence>
<proteinExistence type="inferred from homology"/>
<dbReference type="Proteomes" id="UP000192335">
    <property type="component" value="Unassembled WGS sequence"/>
</dbReference>
<evidence type="ECO:0000313" key="10">
    <source>
        <dbReference type="EMBL" id="ORC09585.1"/>
    </source>
</evidence>
<evidence type="ECO:0000256" key="4">
    <source>
        <dbReference type="ARBA" id="ARBA00023014"/>
    </source>
</evidence>
<comment type="caution">
    <text evidence="10">The sequence shown here is derived from an EMBL/GenBank/DDBJ whole genome shotgun (WGS) entry which is preliminary data.</text>
</comment>
<name>A0A8E2LSC0_9MYCO</name>
<dbReference type="CDD" id="cd03467">
    <property type="entry name" value="Rieske"/>
    <property type="match status" value="1"/>
</dbReference>
<evidence type="ECO:0000256" key="5">
    <source>
        <dbReference type="ARBA" id="ARBA00023157"/>
    </source>
</evidence>
<keyword evidence="2" id="KW-0479">Metal-binding</keyword>
<evidence type="ECO:0000256" key="6">
    <source>
        <dbReference type="ARBA" id="ARBA00034078"/>
    </source>
</evidence>
<keyword evidence="8" id="KW-0812">Transmembrane</keyword>
<dbReference type="AlphaFoldDB" id="A0A8E2LSC0"/>
<evidence type="ECO:0000259" key="9">
    <source>
        <dbReference type="PROSITE" id="PS51296"/>
    </source>
</evidence>
<dbReference type="InterPro" id="IPR005805">
    <property type="entry name" value="Rieske_Fe-S_prot_C"/>
</dbReference>
<keyword evidence="3" id="KW-0408">Iron</keyword>
<dbReference type="PANTHER" id="PTHR21496">
    <property type="entry name" value="FERREDOXIN-RELATED"/>
    <property type="match status" value="1"/>
</dbReference>
<dbReference type="InterPro" id="IPR036922">
    <property type="entry name" value="Rieske_2Fe-2S_sf"/>
</dbReference>
<dbReference type="Pfam" id="PF00355">
    <property type="entry name" value="Rieske"/>
    <property type="match status" value="1"/>
</dbReference>
<dbReference type="PRINTS" id="PR00162">
    <property type="entry name" value="RIESKE"/>
</dbReference>
<comment type="cofactor">
    <cofactor evidence="6">
        <name>[2Fe-2S] cluster</name>
        <dbReference type="ChEBI" id="CHEBI:190135"/>
    </cofactor>
</comment>
<dbReference type="GO" id="GO:0016705">
    <property type="term" value="F:oxidoreductase activity, acting on paired donors, with incorporation or reduction of molecular oxygen"/>
    <property type="evidence" value="ECO:0007669"/>
    <property type="project" value="UniProtKB-ARBA"/>
</dbReference>
<feature type="domain" description="Rieske" evidence="9">
    <location>
        <begin position="310"/>
        <end position="405"/>
    </location>
</feature>
<evidence type="ECO:0000256" key="3">
    <source>
        <dbReference type="ARBA" id="ARBA00023004"/>
    </source>
</evidence>
<evidence type="ECO:0000256" key="2">
    <source>
        <dbReference type="ARBA" id="ARBA00022723"/>
    </source>
</evidence>
<reference evidence="10 11" key="1">
    <citation type="submission" date="2017-02" db="EMBL/GenBank/DDBJ databases">
        <title>Mycobacterium kansasii genomes.</title>
        <authorList>
            <person name="Borowka P."/>
            <person name="Strapagiel D."/>
            <person name="Marciniak B."/>
            <person name="Lach J."/>
            <person name="Bakula Z."/>
            <person name="Van Ingen J."/>
            <person name="Safianowska A."/>
            <person name="Brzostek A."/>
            <person name="Dziadek J."/>
            <person name="Jagielski T."/>
        </authorList>
    </citation>
    <scope>NUCLEOTIDE SEQUENCE [LARGE SCALE GENOMIC DNA]</scope>
    <source>
        <strain evidence="10 11">12MK</strain>
    </source>
</reference>
<dbReference type="SUPFAM" id="SSF50022">
    <property type="entry name" value="ISP domain"/>
    <property type="match status" value="1"/>
</dbReference>
<evidence type="ECO:0000256" key="8">
    <source>
        <dbReference type="SAM" id="Phobius"/>
    </source>
</evidence>
<keyword evidence="8" id="KW-0472">Membrane</keyword>
<gene>
    <name evidence="10" type="ORF">B4U45_26290</name>
</gene>
<comment type="similarity">
    <text evidence="7">Belongs to the bacterial ring-hydroxylating dioxygenase ferredoxin component family.</text>
</comment>
<dbReference type="PROSITE" id="PS51296">
    <property type="entry name" value="RIESKE"/>
    <property type="match status" value="1"/>
</dbReference>
<dbReference type="GO" id="GO:0046872">
    <property type="term" value="F:metal ion binding"/>
    <property type="evidence" value="ECO:0007669"/>
    <property type="project" value="UniProtKB-KW"/>
</dbReference>
<sequence>MCAYVKDPRRMDTICARTEAQDHFGARSMKGCQLWPPPAGPITRPGHVVLPQTCCGIRCFARVAYVSTSAPGNPRAGVGAWADRGSAVLPHALARPRWPRDRTESSDQRIQIARVGYCQRMPAHTLPRPLVDAFERARVLDTPAQAIAKRVRQLLAQPTLKQAISGTWLGHPVHPPLTDVVIGSFLSASLLDVIAPRSGGTAARRLISVGIAATLPTALTGISDWADTELSDERVRRVGLVHAELNSVALLLYTASLRARRHDRRLSGMLLALAGATALGFSGYLGGHMSYVRGVGVNQTAFDPGPPQWTAVLDSTELGDGQLHGTDAEGAPVLLVRHDGGLYAIDNRCSHRGCLLSEGKLEGAVITCPCHGSQFDVRDGTLVRGPATASQPLLDVRETNGRIEVRAATRG</sequence>
<dbReference type="Gene3D" id="2.102.10.10">
    <property type="entry name" value="Rieske [2Fe-2S] iron-sulphur domain"/>
    <property type="match status" value="1"/>
</dbReference>
<accession>A0A8E2LSC0</accession>
<dbReference type="Pfam" id="PF09990">
    <property type="entry name" value="DUF2231"/>
    <property type="match status" value="1"/>
</dbReference>
<evidence type="ECO:0000256" key="1">
    <source>
        <dbReference type="ARBA" id="ARBA00022714"/>
    </source>
</evidence>